<dbReference type="EMBL" id="JAGIOO010000001">
    <property type="protein sequence ID" value="MBP2474191.1"/>
    <property type="molecule type" value="Genomic_DNA"/>
</dbReference>
<comment type="caution">
    <text evidence="1">The sequence shown here is derived from an EMBL/GenBank/DDBJ whole genome shotgun (WGS) entry which is preliminary data.</text>
</comment>
<gene>
    <name evidence="1" type="ORF">JOF53_003063</name>
</gene>
<accession>A0ABS5AC86</accession>
<organism evidence="1 2">
    <name type="scientific">Crossiella equi</name>
    <dbReference type="NCBI Taxonomy" id="130796"/>
    <lineage>
        <taxon>Bacteria</taxon>
        <taxon>Bacillati</taxon>
        <taxon>Actinomycetota</taxon>
        <taxon>Actinomycetes</taxon>
        <taxon>Pseudonocardiales</taxon>
        <taxon>Pseudonocardiaceae</taxon>
        <taxon>Crossiella</taxon>
    </lineage>
</organism>
<evidence type="ECO:0008006" key="3">
    <source>
        <dbReference type="Google" id="ProtNLM"/>
    </source>
</evidence>
<evidence type="ECO:0000313" key="1">
    <source>
        <dbReference type="EMBL" id="MBP2474191.1"/>
    </source>
</evidence>
<evidence type="ECO:0000313" key="2">
    <source>
        <dbReference type="Proteomes" id="UP001519363"/>
    </source>
</evidence>
<dbReference type="RefSeq" id="WP_086781102.1">
    <property type="nucleotide sequence ID" value="NZ_JAGIOO010000001.1"/>
</dbReference>
<sequence>MSALLAGTAACGGGGVALDNDIELGNAIHAVAEEGRTTTLMELAGGDWDQVQMFRTESASKQRIERTLGEEVDMPGIFMGKETLLFFKKGGKVVRAVKVTPNLTEGLFGAGVVVDGTDHRLLVREPEGG</sequence>
<reference evidence="1 2" key="1">
    <citation type="submission" date="2021-03" db="EMBL/GenBank/DDBJ databases">
        <title>Sequencing the genomes of 1000 actinobacteria strains.</title>
        <authorList>
            <person name="Klenk H.-P."/>
        </authorList>
    </citation>
    <scope>NUCLEOTIDE SEQUENCE [LARGE SCALE GENOMIC DNA]</scope>
    <source>
        <strain evidence="1 2">DSM 44580</strain>
    </source>
</reference>
<dbReference type="Proteomes" id="UP001519363">
    <property type="component" value="Unassembled WGS sequence"/>
</dbReference>
<protein>
    <recommendedName>
        <fullName evidence="3">Lipoprotein</fullName>
    </recommendedName>
</protein>
<proteinExistence type="predicted"/>
<keyword evidence="2" id="KW-1185">Reference proteome</keyword>
<name>A0ABS5AC86_9PSEU</name>